<dbReference type="GO" id="GO:0005737">
    <property type="term" value="C:cytoplasm"/>
    <property type="evidence" value="ECO:0007669"/>
    <property type="project" value="TreeGrafter"/>
</dbReference>
<feature type="coiled-coil region" evidence="15">
    <location>
        <begin position="558"/>
        <end position="597"/>
    </location>
</feature>
<dbReference type="PROSITE" id="PS50880">
    <property type="entry name" value="TOPRIM"/>
    <property type="match status" value="1"/>
</dbReference>
<evidence type="ECO:0000256" key="6">
    <source>
        <dbReference type="ARBA" id="ARBA00022723"/>
    </source>
</evidence>
<proteinExistence type="inferred from homology"/>
<keyword evidence="2 12" id="KW-0639">Primosome</keyword>
<keyword evidence="11 12" id="KW-0804">Transcription</keyword>
<evidence type="ECO:0000256" key="14">
    <source>
        <dbReference type="PIRSR" id="PIRSR002811-1"/>
    </source>
</evidence>
<dbReference type="STRING" id="1968527.B5M47_00700"/>
<evidence type="ECO:0000256" key="4">
    <source>
        <dbReference type="ARBA" id="ARBA00022695"/>
    </source>
</evidence>
<dbReference type="InterPro" id="IPR006295">
    <property type="entry name" value="DNA_primase_DnaG"/>
</dbReference>
<dbReference type="Gene3D" id="3.90.980.10">
    <property type="entry name" value="DNA primase, catalytic core, N-terminal domain"/>
    <property type="match status" value="1"/>
</dbReference>
<keyword evidence="8 12" id="KW-0862">Zinc</keyword>
<comment type="function">
    <text evidence="12 13">RNA polymerase that catalyzes the synthesis of short RNA molecules used as primers for DNA polymerase during DNA replication.</text>
</comment>
<comment type="cofactor">
    <cofactor evidence="12 13 14">
        <name>Zn(2+)</name>
        <dbReference type="ChEBI" id="CHEBI:29105"/>
    </cofactor>
    <text evidence="12 13 14">Binds 1 zinc ion per monomer.</text>
</comment>
<protein>
    <recommendedName>
        <fullName evidence="12 13">DNA primase</fullName>
        <ecNumber evidence="12">2.7.7.101</ecNumber>
    </recommendedName>
</protein>
<reference evidence="18" key="1">
    <citation type="submission" date="2017-03" db="EMBL/GenBank/DDBJ databases">
        <title>Novel pathways for hydrocarbon cycling and metabolic interdependencies in hydrothermal sediment communities.</title>
        <authorList>
            <person name="Dombrowski N."/>
            <person name="Seitz K."/>
            <person name="Teske A."/>
            <person name="Baker B."/>
        </authorList>
    </citation>
    <scope>NUCLEOTIDE SEQUENCE [LARGE SCALE GENOMIC DNA]</scope>
</reference>
<evidence type="ECO:0000256" key="2">
    <source>
        <dbReference type="ARBA" id="ARBA00022515"/>
    </source>
</evidence>
<evidence type="ECO:0000256" key="1">
    <source>
        <dbReference type="ARBA" id="ARBA00022478"/>
    </source>
</evidence>
<dbReference type="NCBIfam" id="TIGR01391">
    <property type="entry name" value="dnaG"/>
    <property type="match status" value="1"/>
</dbReference>
<dbReference type="InterPro" id="IPR016136">
    <property type="entry name" value="DNA_helicase_N/primase_C"/>
</dbReference>
<dbReference type="InterPro" id="IPR006171">
    <property type="entry name" value="TOPRIM_dom"/>
</dbReference>
<keyword evidence="5 12" id="KW-0235">DNA replication</keyword>
<feature type="zinc finger region" description="CHC2-type" evidence="12 14">
    <location>
        <begin position="35"/>
        <end position="59"/>
    </location>
</feature>
<dbReference type="AlphaFoldDB" id="A0A1W9NZD6"/>
<keyword evidence="15" id="KW-0175">Coiled coil</keyword>
<dbReference type="InterPro" id="IPR030846">
    <property type="entry name" value="DnaG_bac"/>
</dbReference>
<evidence type="ECO:0000256" key="15">
    <source>
        <dbReference type="SAM" id="Coils"/>
    </source>
</evidence>
<dbReference type="FunFam" id="3.90.580.10:FF:000001">
    <property type="entry name" value="DNA primase"/>
    <property type="match status" value="1"/>
</dbReference>
<dbReference type="PANTHER" id="PTHR30313">
    <property type="entry name" value="DNA PRIMASE"/>
    <property type="match status" value="1"/>
</dbReference>
<evidence type="ECO:0000256" key="9">
    <source>
        <dbReference type="ARBA" id="ARBA00022842"/>
    </source>
</evidence>
<keyword evidence="4 12" id="KW-0548">Nucleotidyltransferase</keyword>
<dbReference type="FunFam" id="3.90.980.10:FF:000001">
    <property type="entry name" value="DNA primase"/>
    <property type="match status" value="1"/>
</dbReference>
<sequence length="604" mass="69318">MSSDAERVKEAIDIVSFIGKYVPLKRAGRNFKGLCPFHQETNPSFTVSPERQSWHCFGCNRGGDIFTFLMEKENLDFPEALKFLAQQASITLSRTSHELPGFKKTRLLEALTLAGRFYHYLLTQHKLGRPALEYLHQRQISNDSIKKFNLGYAPASWEVLGKFLLKRNFSPDELFNAGLIIKSKSRQNRQNWYDRFRQRIMFPLRDHLGRIVGFSGRALSDKQLPKYLNSPETPLFKKNKFLYGLYEGKDSIRKQDRVILVEGNVDIINAHQHEIDNVVAPLGTSFTENQIRLLKRFTNNFIVCFDSDAAGEKATIKTLELAQSHEVGLKVIQLTGGVDLDEVLKKDPESFKKQLQAPQEAFDYLIKKASARTDLKTARGKADFISFLFTFINQTPQQVVKSDYIKKIAEVLETDEANVAADLERIKKQRTTGIKSQGKSEEILPSKPKKSRHDKICELLFGLILLTPISLYTEEDYQLLLKRVNPDWFLSKIYQDLWVHLTKHLEEYKGINIDMLASQLPSSERQIIDLLLLKDSATIGDSEAFIKSLKGAVCELERSFLKLKLKQIIREIKSAETKENQEKIARLKKEAQEISKKLKNYPTV</sequence>
<keyword evidence="7 12" id="KW-0863">Zinc-finger</keyword>
<dbReference type="SUPFAM" id="SSF56731">
    <property type="entry name" value="DNA primase core"/>
    <property type="match status" value="1"/>
</dbReference>
<evidence type="ECO:0000313" key="17">
    <source>
        <dbReference type="EMBL" id="OQX51504.1"/>
    </source>
</evidence>
<dbReference type="InterPro" id="IPR034151">
    <property type="entry name" value="TOPRIM_DnaG_bac"/>
</dbReference>
<keyword evidence="10 12" id="KW-0238">DNA-binding</keyword>
<dbReference type="GO" id="GO:0003899">
    <property type="term" value="F:DNA-directed RNA polymerase activity"/>
    <property type="evidence" value="ECO:0007669"/>
    <property type="project" value="UniProtKB-UniRule"/>
</dbReference>
<dbReference type="SMART" id="SM00400">
    <property type="entry name" value="ZnF_CHCC"/>
    <property type="match status" value="1"/>
</dbReference>
<comment type="subunit">
    <text evidence="12">Monomer. Interacts with DnaB.</text>
</comment>
<dbReference type="EC" id="2.7.7.101" evidence="12"/>
<dbReference type="GO" id="GO:0006269">
    <property type="term" value="P:DNA replication, synthesis of primer"/>
    <property type="evidence" value="ECO:0007669"/>
    <property type="project" value="UniProtKB-UniRule"/>
</dbReference>
<dbReference type="GO" id="GO:0003677">
    <property type="term" value="F:DNA binding"/>
    <property type="evidence" value="ECO:0007669"/>
    <property type="project" value="UniProtKB-KW"/>
</dbReference>
<dbReference type="SMART" id="SM00493">
    <property type="entry name" value="TOPRIM"/>
    <property type="match status" value="1"/>
</dbReference>
<name>A0A1W9NZD6_UNCC3</name>
<dbReference type="InterPro" id="IPR037068">
    <property type="entry name" value="DNA_primase_core_N_sf"/>
</dbReference>
<keyword evidence="3 12" id="KW-0808">Transferase</keyword>
<dbReference type="PANTHER" id="PTHR30313:SF2">
    <property type="entry name" value="DNA PRIMASE"/>
    <property type="match status" value="1"/>
</dbReference>
<feature type="domain" description="Toprim" evidence="16">
    <location>
        <begin position="256"/>
        <end position="339"/>
    </location>
</feature>
<dbReference type="GO" id="GO:0000428">
    <property type="term" value="C:DNA-directed RNA polymerase complex"/>
    <property type="evidence" value="ECO:0007669"/>
    <property type="project" value="UniProtKB-KW"/>
</dbReference>
<evidence type="ECO:0000256" key="7">
    <source>
        <dbReference type="ARBA" id="ARBA00022771"/>
    </source>
</evidence>
<keyword evidence="6 12" id="KW-0479">Metal-binding</keyword>
<comment type="domain">
    <text evidence="12">Contains an N-terminal zinc-binding domain, a central core domain that contains the primase activity, and a C-terminal DnaB-binding domain.</text>
</comment>
<gene>
    <name evidence="12" type="primary">dnaG</name>
    <name evidence="17" type="ORF">B5M47_00700</name>
</gene>
<dbReference type="EMBL" id="MZGJ01000003">
    <property type="protein sequence ID" value="OQX51504.1"/>
    <property type="molecule type" value="Genomic_DNA"/>
</dbReference>
<evidence type="ECO:0000259" key="16">
    <source>
        <dbReference type="PROSITE" id="PS50880"/>
    </source>
</evidence>
<evidence type="ECO:0000256" key="11">
    <source>
        <dbReference type="ARBA" id="ARBA00023163"/>
    </source>
</evidence>
<evidence type="ECO:0000256" key="10">
    <source>
        <dbReference type="ARBA" id="ARBA00023125"/>
    </source>
</evidence>
<evidence type="ECO:0000256" key="3">
    <source>
        <dbReference type="ARBA" id="ARBA00022679"/>
    </source>
</evidence>
<dbReference type="GO" id="GO:1990077">
    <property type="term" value="C:primosome complex"/>
    <property type="evidence" value="ECO:0007669"/>
    <property type="project" value="UniProtKB-KW"/>
</dbReference>
<evidence type="ECO:0000256" key="13">
    <source>
        <dbReference type="PIRNR" id="PIRNR002811"/>
    </source>
</evidence>
<organism evidence="17 18">
    <name type="scientific">candidate division CPR3 bacterium 4484_211</name>
    <dbReference type="NCBI Taxonomy" id="1968527"/>
    <lineage>
        <taxon>Bacteria</taxon>
        <taxon>Bacteria division CPR3</taxon>
    </lineage>
</organism>
<evidence type="ECO:0000313" key="18">
    <source>
        <dbReference type="Proteomes" id="UP000192520"/>
    </source>
</evidence>
<dbReference type="Proteomes" id="UP000192520">
    <property type="component" value="Unassembled WGS sequence"/>
</dbReference>
<evidence type="ECO:0000256" key="12">
    <source>
        <dbReference type="HAMAP-Rule" id="MF_00974"/>
    </source>
</evidence>
<dbReference type="HAMAP" id="MF_00974">
    <property type="entry name" value="DNA_primase_DnaG"/>
    <property type="match status" value="1"/>
</dbReference>
<dbReference type="Pfam" id="PF08275">
    <property type="entry name" value="DNAG_N"/>
    <property type="match status" value="1"/>
</dbReference>
<comment type="catalytic activity">
    <reaction evidence="12">
        <text>ssDNA + n NTP = ssDNA/pppN(pN)n-1 hybrid + (n-1) diphosphate.</text>
        <dbReference type="EC" id="2.7.7.101"/>
    </reaction>
</comment>
<dbReference type="InterPro" id="IPR036977">
    <property type="entry name" value="DNA_primase_Znf_CHC2"/>
</dbReference>
<dbReference type="SUPFAM" id="SSF57783">
    <property type="entry name" value="Zinc beta-ribbon"/>
    <property type="match status" value="1"/>
</dbReference>
<dbReference type="InterPro" id="IPR050219">
    <property type="entry name" value="DnaG_primase"/>
</dbReference>
<dbReference type="Pfam" id="PF01807">
    <property type="entry name" value="Zn_ribbon_DnaG"/>
    <property type="match status" value="1"/>
</dbReference>
<keyword evidence="1 12" id="KW-0240">DNA-directed RNA polymerase</keyword>
<dbReference type="Pfam" id="PF10410">
    <property type="entry name" value="DnaB_bind"/>
    <property type="match status" value="1"/>
</dbReference>
<evidence type="ECO:0000256" key="8">
    <source>
        <dbReference type="ARBA" id="ARBA00022833"/>
    </source>
</evidence>
<dbReference type="PIRSF" id="PIRSF002811">
    <property type="entry name" value="DnaG"/>
    <property type="match status" value="1"/>
</dbReference>
<dbReference type="GO" id="GO:0008270">
    <property type="term" value="F:zinc ion binding"/>
    <property type="evidence" value="ECO:0007669"/>
    <property type="project" value="UniProtKB-UniRule"/>
</dbReference>
<comment type="similarity">
    <text evidence="12 13">Belongs to the DnaG primase family.</text>
</comment>
<dbReference type="Gene3D" id="1.10.860.10">
    <property type="entry name" value="DNAb Helicase, Chain A"/>
    <property type="match status" value="1"/>
</dbReference>
<keyword evidence="9" id="KW-0460">Magnesium</keyword>
<dbReference type="Pfam" id="PF13155">
    <property type="entry name" value="Toprim_2"/>
    <property type="match status" value="1"/>
</dbReference>
<dbReference type="InterPro" id="IPR013264">
    <property type="entry name" value="DNAG_N"/>
</dbReference>
<evidence type="ECO:0000256" key="5">
    <source>
        <dbReference type="ARBA" id="ARBA00022705"/>
    </source>
</evidence>
<dbReference type="Gene3D" id="3.90.580.10">
    <property type="entry name" value="Zinc finger, CHC2-type domain"/>
    <property type="match status" value="1"/>
</dbReference>
<dbReference type="InterPro" id="IPR002694">
    <property type="entry name" value="Znf_CHC2"/>
</dbReference>
<dbReference type="Gene3D" id="3.40.1360.10">
    <property type="match status" value="1"/>
</dbReference>
<dbReference type="InterPro" id="IPR019475">
    <property type="entry name" value="DNA_primase_DnaB-bd"/>
</dbReference>
<accession>A0A1W9NZD6</accession>
<dbReference type="CDD" id="cd03364">
    <property type="entry name" value="TOPRIM_DnaG_primases"/>
    <property type="match status" value="1"/>
</dbReference>
<comment type="caution">
    <text evidence="17">The sequence shown here is derived from an EMBL/GenBank/DDBJ whole genome shotgun (WGS) entry which is preliminary data.</text>
</comment>